<dbReference type="AlphaFoldDB" id="H0E9Y1"/>
<keyword evidence="4" id="KW-1185">Reference proteome</keyword>
<evidence type="ECO:0000313" key="4">
    <source>
        <dbReference type="Proteomes" id="UP000005143"/>
    </source>
</evidence>
<dbReference type="RefSeq" id="WP_007577967.1">
    <property type="nucleotide sequence ID" value="NZ_AGUD01000275.1"/>
</dbReference>
<proteinExistence type="predicted"/>
<evidence type="ECO:0008006" key="5">
    <source>
        <dbReference type="Google" id="ProtNLM"/>
    </source>
</evidence>
<dbReference type="EMBL" id="AGUD01000275">
    <property type="protein sequence ID" value="EHN09509.1"/>
    <property type="molecule type" value="Genomic_DNA"/>
</dbReference>
<evidence type="ECO:0000313" key="3">
    <source>
        <dbReference type="EMBL" id="EHN09509.1"/>
    </source>
</evidence>
<comment type="caution">
    <text evidence="3">The sequence shown here is derived from an EMBL/GenBank/DDBJ whole genome shotgun (WGS) entry which is preliminary data.</text>
</comment>
<organism evidence="3 4">
    <name type="scientific">Patulibacter medicamentivorans</name>
    <dbReference type="NCBI Taxonomy" id="1097667"/>
    <lineage>
        <taxon>Bacteria</taxon>
        <taxon>Bacillati</taxon>
        <taxon>Actinomycetota</taxon>
        <taxon>Thermoleophilia</taxon>
        <taxon>Solirubrobacterales</taxon>
        <taxon>Patulibacteraceae</taxon>
        <taxon>Patulibacter</taxon>
    </lineage>
</organism>
<reference evidence="3 4" key="1">
    <citation type="journal article" date="2013" name="Biodegradation">
        <title>Quantitative proteomic analysis of ibuprofen-degrading Patulibacter sp. strain I11.</title>
        <authorList>
            <person name="Almeida B."/>
            <person name="Kjeldal H."/>
            <person name="Lolas I."/>
            <person name="Knudsen A.D."/>
            <person name="Carvalho G."/>
            <person name="Nielsen K.L."/>
            <person name="Barreto Crespo M.T."/>
            <person name="Stensballe A."/>
            <person name="Nielsen J.L."/>
        </authorList>
    </citation>
    <scope>NUCLEOTIDE SEQUENCE [LARGE SCALE GENOMIC DNA]</scope>
    <source>
        <strain evidence="3 4">I11</strain>
    </source>
</reference>
<evidence type="ECO:0000256" key="2">
    <source>
        <dbReference type="SAM" id="SignalP"/>
    </source>
</evidence>
<feature type="chain" id="PRO_5038848860" description="Lipoprotein" evidence="2">
    <location>
        <begin position="28"/>
        <end position="205"/>
    </location>
</feature>
<dbReference type="PROSITE" id="PS51257">
    <property type="entry name" value="PROKAR_LIPOPROTEIN"/>
    <property type="match status" value="1"/>
</dbReference>
<protein>
    <recommendedName>
        <fullName evidence="5">Lipoprotein</fullName>
    </recommendedName>
</protein>
<name>H0E9Y1_9ACTN</name>
<keyword evidence="2" id="KW-0732">Signal</keyword>
<dbReference type="Proteomes" id="UP000005143">
    <property type="component" value="Unassembled WGS sequence"/>
</dbReference>
<feature type="signal peptide" evidence="2">
    <location>
        <begin position="1"/>
        <end position="27"/>
    </location>
</feature>
<gene>
    <name evidence="3" type="ORF">PAI11_36540</name>
</gene>
<evidence type="ECO:0000256" key="1">
    <source>
        <dbReference type="SAM" id="MobiDB-lite"/>
    </source>
</evidence>
<sequence>MLTLRSTPPLARLAQLAALALCAAVLAACGASSKDDGPGAGSKKAYEGALKFAKCMRQHGVNMPDPKQQSGEVAIAIGPGPGGGKATDRKLDMPKMKAAEKACSAFLAEGAGPPPSPAEQAKMRDRMLRFAKCMRDHGIDMPDPKFSGDGGVRMTMRADDGGASAGSGPDPRKPRFQAAEKQCRKFLGDGPGGSAAPAMSTSDAP</sequence>
<accession>H0E9Y1</accession>
<feature type="region of interest" description="Disordered" evidence="1">
    <location>
        <begin position="139"/>
        <end position="205"/>
    </location>
</feature>